<keyword evidence="5" id="KW-0328">Glycosyltransferase</keyword>
<keyword evidence="2 4" id="KW-1133">Transmembrane helix</keyword>
<dbReference type="EC" id="2.4.2.53" evidence="5"/>
<name>A0A645F3S8_9ZZZZ</name>
<dbReference type="AlphaFoldDB" id="A0A645F3S8"/>
<protein>
    <submittedName>
        <fullName evidence="5">Undecaprenyl-phosphate 4-deoxy-4-formamido-L-arabinose transferase</fullName>
        <ecNumber evidence="5">2.4.2.53</ecNumber>
    </submittedName>
</protein>
<gene>
    <name evidence="5" type="primary">arnC_55</name>
    <name evidence="5" type="ORF">SDC9_156283</name>
</gene>
<evidence type="ECO:0000313" key="5">
    <source>
        <dbReference type="EMBL" id="MPN08995.1"/>
    </source>
</evidence>
<feature type="transmembrane region" description="Helical" evidence="4">
    <location>
        <begin position="103"/>
        <end position="124"/>
    </location>
</feature>
<comment type="caution">
    <text evidence="5">The sequence shown here is derived from an EMBL/GenBank/DDBJ whole genome shotgun (WGS) entry which is preliminary data.</text>
</comment>
<evidence type="ECO:0000256" key="3">
    <source>
        <dbReference type="ARBA" id="ARBA00023136"/>
    </source>
</evidence>
<sequence length="149" mass="17288">MLACRERSTFIPILANGFARHTTEILVHHAEREHGESKYSAMRLISLMFNLLTCMTTMPLRILTYFGLLAAFCGYLLSIYIVIRRFFWVDGDDWGQSGTFMLFAVMFIFTGIQMIGIGMIGEYIGRIYNDVRARPRYFIENIFGRDSKE</sequence>
<dbReference type="EMBL" id="VSSQ01055092">
    <property type="protein sequence ID" value="MPN08995.1"/>
    <property type="molecule type" value="Genomic_DNA"/>
</dbReference>
<keyword evidence="1 4" id="KW-0812">Transmembrane</keyword>
<proteinExistence type="predicted"/>
<reference evidence="5" key="1">
    <citation type="submission" date="2019-08" db="EMBL/GenBank/DDBJ databases">
        <authorList>
            <person name="Kucharzyk K."/>
            <person name="Murdoch R.W."/>
            <person name="Higgins S."/>
            <person name="Loffler F."/>
        </authorList>
    </citation>
    <scope>NUCLEOTIDE SEQUENCE</scope>
</reference>
<dbReference type="GO" id="GO:0099621">
    <property type="term" value="F:undecaprenyl-phosphate 4-deoxy-4-formamido-L-arabinose transferase activity"/>
    <property type="evidence" value="ECO:0007669"/>
    <property type="project" value="UniProtKB-EC"/>
</dbReference>
<keyword evidence="3 4" id="KW-0472">Membrane</keyword>
<evidence type="ECO:0000256" key="4">
    <source>
        <dbReference type="SAM" id="Phobius"/>
    </source>
</evidence>
<organism evidence="5">
    <name type="scientific">bioreactor metagenome</name>
    <dbReference type="NCBI Taxonomy" id="1076179"/>
    <lineage>
        <taxon>unclassified sequences</taxon>
        <taxon>metagenomes</taxon>
        <taxon>ecological metagenomes</taxon>
    </lineage>
</organism>
<dbReference type="PANTHER" id="PTHR48090">
    <property type="entry name" value="UNDECAPRENYL-PHOSPHATE 4-DEOXY-4-FORMAMIDO-L-ARABINOSE TRANSFERASE-RELATED"/>
    <property type="match status" value="1"/>
</dbReference>
<dbReference type="PANTHER" id="PTHR48090:SF3">
    <property type="entry name" value="UNDECAPRENYL-PHOSPHATE 4-DEOXY-4-FORMAMIDO-L-ARABINOSE TRANSFERASE"/>
    <property type="match status" value="1"/>
</dbReference>
<dbReference type="InterPro" id="IPR050256">
    <property type="entry name" value="Glycosyltransferase_2"/>
</dbReference>
<evidence type="ECO:0000256" key="1">
    <source>
        <dbReference type="ARBA" id="ARBA00022692"/>
    </source>
</evidence>
<evidence type="ECO:0000256" key="2">
    <source>
        <dbReference type="ARBA" id="ARBA00022989"/>
    </source>
</evidence>
<accession>A0A645F3S8</accession>
<keyword evidence="5" id="KW-0808">Transferase</keyword>
<feature type="transmembrane region" description="Helical" evidence="4">
    <location>
        <begin position="62"/>
        <end position="83"/>
    </location>
</feature>
<dbReference type="GO" id="GO:0005886">
    <property type="term" value="C:plasma membrane"/>
    <property type="evidence" value="ECO:0007669"/>
    <property type="project" value="TreeGrafter"/>
</dbReference>